<proteinExistence type="predicted"/>
<accession>A0ABR0AS87</accession>
<organism evidence="1 2">
    <name type="scientific">Daphnia magna</name>
    <dbReference type="NCBI Taxonomy" id="35525"/>
    <lineage>
        <taxon>Eukaryota</taxon>
        <taxon>Metazoa</taxon>
        <taxon>Ecdysozoa</taxon>
        <taxon>Arthropoda</taxon>
        <taxon>Crustacea</taxon>
        <taxon>Branchiopoda</taxon>
        <taxon>Diplostraca</taxon>
        <taxon>Cladocera</taxon>
        <taxon>Anomopoda</taxon>
        <taxon>Daphniidae</taxon>
        <taxon>Daphnia</taxon>
    </lineage>
</organism>
<evidence type="ECO:0000313" key="1">
    <source>
        <dbReference type="EMBL" id="KAK4027823.1"/>
    </source>
</evidence>
<keyword evidence="2" id="KW-1185">Reference proteome</keyword>
<reference evidence="1 2" key="1">
    <citation type="journal article" date="2023" name="Nucleic Acids Res.">
        <title>The hologenome of Daphnia magna reveals possible DNA methylation and microbiome-mediated evolution of the host genome.</title>
        <authorList>
            <person name="Chaturvedi A."/>
            <person name="Li X."/>
            <person name="Dhandapani V."/>
            <person name="Marshall H."/>
            <person name="Kissane S."/>
            <person name="Cuenca-Cambronero M."/>
            <person name="Asole G."/>
            <person name="Calvet F."/>
            <person name="Ruiz-Romero M."/>
            <person name="Marangio P."/>
            <person name="Guigo R."/>
            <person name="Rago D."/>
            <person name="Mirbahai L."/>
            <person name="Eastwood N."/>
            <person name="Colbourne J.K."/>
            <person name="Zhou J."/>
            <person name="Mallon E."/>
            <person name="Orsini L."/>
        </authorList>
    </citation>
    <scope>NUCLEOTIDE SEQUENCE [LARGE SCALE GENOMIC DNA]</scope>
    <source>
        <strain evidence="1">LRV0_1</strain>
    </source>
</reference>
<comment type="caution">
    <text evidence="1">The sequence shown here is derived from an EMBL/GenBank/DDBJ whole genome shotgun (WGS) entry which is preliminary data.</text>
</comment>
<dbReference type="SUPFAM" id="SSF53098">
    <property type="entry name" value="Ribonuclease H-like"/>
    <property type="match status" value="1"/>
</dbReference>
<dbReference type="InterPro" id="IPR012337">
    <property type="entry name" value="RNaseH-like_sf"/>
</dbReference>
<dbReference type="Gene3D" id="3.30.420.10">
    <property type="entry name" value="Ribonuclease H-like superfamily/Ribonuclease H"/>
    <property type="match status" value="1"/>
</dbReference>
<sequence length="121" mass="12985">MSATQTNNEAVSDARETIASLKSSGTATSIVWIPSHTGIEGKEKADRLAATECTNQNGNKIANNLSAEEIISLTKANWRDDLLSTLRQCQKKCIQASSNGTNTTTGKYQHACIDLELATTI</sequence>
<dbReference type="InterPro" id="IPR036397">
    <property type="entry name" value="RNaseH_sf"/>
</dbReference>
<evidence type="ECO:0000313" key="2">
    <source>
        <dbReference type="Proteomes" id="UP001234178"/>
    </source>
</evidence>
<dbReference type="Proteomes" id="UP001234178">
    <property type="component" value="Unassembled WGS sequence"/>
</dbReference>
<evidence type="ECO:0008006" key="3">
    <source>
        <dbReference type="Google" id="ProtNLM"/>
    </source>
</evidence>
<gene>
    <name evidence="1" type="ORF">OUZ56_016964</name>
</gene>
<protein>
    <recommendedName>
        <fullName evidence="3">RNase H type-1 domain-containing protein</fullName>
    </recommendedName>
</protein>
<dbReference type="EMBL" id="JAOYFB010000038">
    <property type="protein sequence ID" value="KAK4027823.1"/>
    <property type="molecule type" value="Genomic_DNA"/>
</dbReference>
<name>A0ABR0AS87_9CRUS</name>